<evidence type="ECO:0000256" key="3">
    <source>
        <dbReference type="ARBA" id="ARBA00022729"/>
    </source>
</evidence>
<dbReference type="PANTHER" id="PTHR22799">
    <property type="entry name" value="TETRANECTIN-RELATED"/>
    <property type="match status" value="1"/>
</dbReference>
<accession>A0ABQ7T1B9</accession>
<name>A0ABQ7T1B9_PHRPL</name>
<keyword evidence="7" id="KW-1185">Reference proteome</keyword>
<comment type="subcellular location">
    <subcellularLocation>
        <location evidence="1">Secreted</location>
    </subcellularLocation>
</comment>
<gene>
    <name evidence="6" type="ORF">JD844_006171</name>
</gene>
<dbReference type="SMART" id="SM00034">
    <property type="entry name" value="CLECT"/>
    <property type="match status" value="1"/>
</dbReference>
<feature type="domain" description="C-type lectin" evidence="5">
    <location>
        <begin position="44"/>
        <end position="140"/>
    </location>
</feature>
<reference evidence="6 7" key="1">
    <citation type="journal article" date="2022" name="Gigascience">
        <title>A chromosome-level genome assembly and annotation of the desert horned lizard, Phrynosoma platyrhinos, provides insight into chromosomal rearrangements among reptiles.</title>
        <authorList>
            <person name="Koochekian N."/>
            <person name="Ascanio A."/>
            <person name="Farleigh K."/>
            <person name="Card D.C."/>
            <person name="Schield D.R."/>
            <person name="Castoe T.A."/>
            <person name="Jezkova T."/>
        </authorList>
    </citation>
    <scope>NUCLEOTIDE SEQUENCE [LARGE SCALE GENOMIC DNA]</scope>
    <source>
        <strain evidence="6">NK-2021</strain>
    </source>
</reference>
<dbReference type="InterPro" id="IPR051663">
    <property type="entry name" value="CLec_Tetranectin-domain"/>
</dbReference>
<protein>
    <recommendedName>
        <fullName evidence="5">C-type lectin domain-containing protein</fullName>
    </recommendedName>
</protein>
<evidence type="ECO:0000313" key="7">
    <source>
        <dbReference type="Proteomes" id="UP000826234"/>
    </source>
</evidence>
<evidence type="ECO:0000256" key="1">
    <source>
        <dbReference type="ARBA" id="ARBA00004613"/>
    </source>
</evidence>
<keyword evidence="3" id="KW-0732">Signal</keyword>
<keyword evidence="4" id="KW-0430">Lectin</keyword>
<organism evidence="6 7">
    <name type="scientific">Phrynosoma platyrhinos</name>
    <name type="common">Desert horned lizard</name>
    <dbReference type="NCBI Taxonomy" id="52577"/>
    <lineage>
        <taxon>Eukaryota</taxon>
        <taxon>Metazoa</taxon>
        <taxon>Chordata</taxon>
        <taxon>Craniata</taxon>
        <taxon>Vertebrata</taxon>
        <taxon>Euteleostomi</taxon>
        <taxon>Lepidosauria</taxon>
        <taxon>Squamata</taxon>
        <taxon>Bifurcata</taxon>
        <taxon>Unidentata</taxon>
        <taxon>Episquamata</taxon>
        <taxon>Toxicofera</taxon>
        <taxon>Iguania</taxon>
        <taxon>Phrynosomatidae</taxon>
        <taxon>Phrynosomatinae</taxon>
        <taxon>Phrynosoma</taxon>
    </lineage>
</organism>
<dbReference type="Proteomes" id="UP000826234">
    <property type="component" value="Unassembled WGS sequence"/>
</dbReference>
<sequence length="145" mass="15991">MGTQSKSGAMSFPKQDFSRRIYKTTEYLCLFPARSFASGSEKLYTTNNQEGNFEVANTTCIQAGGHIPSPKKEGENKALQSVLERRNKSAFILGHNSADFANWAPGEPNNSDGTKNCGETDKDGKWRAASCEEKHLIVCEFSFVP</sequence>
<dbReference type="Pfam" id="PF00059">
    <property type="entry name" value="Lectin_C"/>
    <property type="match status" value="1"/>
</dbReference>
<keyword evidence="2" id="KW-0964">Secreted</keyword>
<evidence type="ECO:0000259" key="5">
    <source>
        <dbReference type="PROSITE" id="PS50041"/>
    </source>
</evidence>
<evidence type="ECO:0000313" key="6">
    <source>
        <dbReference type="EMBL" id="KAH0623426.1"/>
    </source>
</evidence>
<dbReference type="SUPFAM" id="SSF56436">
    <property type="entry name" value="C-type lectin-like"/>
    <property type="match status" value="1"/>
</dbReference>
<evidence type="ECO:0000256" key="4">
    <source>
        <dbReference type="ARBA" id="ARBA00022734"/>
    </source>
</evidence>
<dbReference type="PROSITE" id="PS50041">
    <property type="entry name" value="C_TYPE_LECTIN_2"/>
    <property type="match status" value="1"/>
</dbReference>
<dbReference type="PANTHER" id="PTHR22799:SF1">
    <property type="entry name" value="C-TYPE LECTIN DOMAIN FAMILY 11 MEMBER A"/>
    <property type="match status" value="1"/>
</dbReference>
<comment type="caution">
    <text evidence="6">The sequence shown here is derived from an EMBL/GenBank/DDBJ whole genome shotgun (WGS) entry which is preliminary data.</text>
</comment>
<dbReference type="InterPro" id="IPR001304">
    <property type="entry name" value="C-type_lectin-like"/>
</dbReference>
<dbReference type="EMBL" id="JAIPUX010001880">
    <property type="protein sequence ID" value="KAH0623426.1"/>
    <property type="molecule type" value="Genomic_DNA"/>
</dbReference>
<dbReference type="Gene3D" id="3.10.100.10">
    <property type="entry name" value="Mannose-Binding Protein A, subunit A"/>
    <property type="match status" value="1"/>
</dbReference>
<dbReference type="InterPro" id="IPR016187">
    <property type="entry name" value="CTDL_fold"/>
</dbReference>
<dbReference type="InterPro" id="IPR016186">
    <property type="entry name" value="C-type_lectin-like/link_sf"/>
</dbReference>
<proteinExistence type="predicted"/>
<evidence type="ECO:0000256" key="2">
    <source>
        <dbReference type="ARBA" id="ARBA00022525"/>
    </source>
</evidence>